<feature type="binding site" evidence="8">
    <location>
        <begin position="151"/>
        <end position="154"/>
    </location>
    <ligand>
        <name>ATP</name>
        <dbReference type="ChEBI" id="CHEBI:30616"/>
    </ligand>
</feature>
<sequence length="295" mass="33027">MTLSIIRHIPELRERIAEFRRSRPDSSVGFVPTMGYLHQGHASLIRRSAEENGLTVVSAFVNPTQFGPNEDFDKYPRDEARDKSLASEAGAHILFMPEVSEMYPDPIRTTVAVTGLTDRLCGASRPGHFEGVATVVTKLFNIVTPDRAYFGLKDAQQVAVIARFTRDLNIPVDIVPCPTVREADGLALSSRNVYLSPEERRQALILSRTLGQVPDWIEEGMTEAELSVRLRGKIRSQPLADIDYADVLTYPELEFPRAGMRLRNSDRPLLIALAVRFGNTRLIDNVLLFPQEVRA</sequence>
<keyword evidence="4 8" id="KW-0566">Pantothenate biosynthesis</keyword>
<dbReference type="HAMAP" id="MF_00158">
    <property type="entry name" value="PanC"/>
    <property type="match status" value="1"/>
</dbReference>
<dbReference type="InterPro" id="IPR014729">
    <property type="entry name" value="Rossmann-like_a/b/a_fold"/>
</dbReference>
<dbReference type="RefSeq" id="WP_119147879.1">
    <property type="nucleotide sequence ID" value="NZ_JBHSOV010000005.1"/>
</dbReference>
<dbReference type="GO" id="GO:0005829">
    <property type="term" value="C:cytosol"/>
    <property type="evidence" value="ECO:0007669"/>
    <property type="project" value="TreeGrafter"/>
</dbReference>
<evidence type="ECO:0000256" key="2">
    <source>
        <dbReference type="ARBA" id="ARBA00009256"/>
    </source>
</evidence>
<accession>A0A398CRA0</accession>
<dbReference type="GO" id="GO:0015940">
    <property type="term" value="P:pantothenate biosynthetic process"/>
    <property type="evidence" value="ECO:0007669"/>
    <property type="project" value="UniProtKB-UniRule"/>
</dbReference>
<dbReference type="FunFam" id="3.40.50.620:FF:000013">
    <property type="entry name" value="Pantothenate synthetase"/>
    <property type="match status" value="1"/>
</dbReference>
<dbReference type="NCBIfam" id="TIGR00018">
    <property type="entry name" value="panC"/>
    <property type="match status" value="1"/>
</dbReference>
<comment type="similarity">
    <text evidence="2 8">Belongs to the pantothenate synthetase family.</text>
</comment>
<comment type="miscellaneous">
    <text evidence="8">The reaction proceeds by a bi uni uni bi ping pong mechanism.</text>
</comment>
<dbReference type="AlphaFoldDB" id="A0A398CRA0"/>
<feature type="binding site" evidence="8">
    <location>
        <begin position="188"/>
        <end position="191"/>
    </location>
    <ligand>
        <name>ATP</name>
        <dbReference type="ChEBI" id="CHEBI:30616"/>
    </ligand>
</feature>
<dbReference type="Pfam" id="PF02569">
    <property type="entry name" value="Pantoate_ligase"/>
    <property type="match status" value="1"/>
</dbReference>
<dbReference type="Gene3D" id="3.40.50.620">
    <property type="entry name" value="HUPs"/>
    <property type="match status" value="1"/>
</dbReference>
<feature type="active site" description="Proton donor" evidence="8">
    <location>
        <position position="41"/>
    </location>
</feature>
<feature type="binding site" evidence="8">
    <location>
        <begin position="34"/>
        <end position="41"/>
    </location>
    <ligand>
        <name>ATP</name>
        <dbReference type="ChEBI" id="CHEBI:30616"/>
    </ligand>
</feature>
<reference evidence="9 10" key="1">
    <citation type="submission" date="2018-09" db="EMBL/GenBank/DDBJ databases">
        <title>Cohnella cavernae sp. nov., isolated from a karst cave.</title>
        <authorList>
            <person name="Zhu H."/>
        </authorList>
    </citation>
    <scope>NUCLEOTIDE SEQUENCE [LARGE SCALE GENOMIC DNA]</scope>
    <source>
        <strain evidence="9 10">K2E09-144</strain>
    </source>
</reference>
<dbReference type="UniPathway" id="UPA00028">
    <property type="reaction ID" value="UER00005"/>
</dbReference>
<name>A0A398CRA0_9BACL</name>
<dbReference type="PANTHER" id="PTHR21299:SF1">
    <property type="entry name" value="PANTOATE--BETA-ALANINE LIGASE"/>
    <property type="match status" value="1"/>
</dbReference>
<feature type="binding site" evidence="8">
    <location>
        <position position="65"/>
    </location>
    <ligand>
        <name>beta-alanine</name>
        <dbReference type="ChEBI" id="CHEBI:57966"/>
    </ligand>
</feature>
<keyword evidence="8" id="KW-0963">Cytoplasm</keyword>
<feature type="binding site" evidence="8">
    <location>
        <position position="157"/>
    </location>
    <ligand>
        <name>(R)-pantoate</name>
        <dbReference type="ChEBI" id="CHEBI:15980"/>
    </ligand>
</feature>
<comment type="pathway">
    <text evidence="1 8">Cofactor biosynthesis; (R)-pantothenate biosynthesis; (R)-pantothenate from (R)-pantoate and beta-alanine: step 1/1.</text>
</comment>
<comment type="catalytic activity">
    <reaction evidence="7 8">
        <text>(R)-pantoate + beta-alanine + ATP = (R)-pantothenate + AMP + diphosphate + H(+)</text>
        <dbReference type="Rhea" id="RHEA:10912"/>
        <dbReference type="ChEBI" id="CHEBI:15378"/>
        <dbReference type="ChEBI" id="CHEBI:15980"/>
        <dbReference type="ChEBI" id="CHEBI:29032"/>
        <dbReference type="ChEBI" id="CHEBI:30616"/>
        <dbReference type="ChEBI" id="CHEBI:33019"/>
        <dbReference type="ChEBI" id="CHEBI:57966"/>
        <dbReference type="ChEBI" id="CHEBI:456215"/>
        <dbReference type="EC" id="6.3.2.1"/>
    </reaction>
</comment>
<evidence type="ECO:0000256" key="8">
    <source>
        <dbReference type="HAMAP-Rule" id="MF_00158"/>
    </source>
</evidence>
<comment type="subunit">
    <text evidence="8">Homodimer.</text>
</comment>
<dbReference type="Gene3D" id="3.30.1300.10">
    <property type="entry name" value="Pantoate-beta-alanine ligase, C-terminal domain"/>
    <property type="match status" value="1"/>
</dbReference>
<evidence type="ECO:0000256" key="4">
    <source>
        <dbReference type="ARBA" id="ARBA00022655"/>
    </source>
</evidence>
<comment type="caution">
    <text evidence="9">The sequence shown here is derived from an EMBL/GenBank/DDBJ whole genome shotgun (WGS) entry which is preliminary data.</text>
</comment>
<evidence type="ECO:0000256" key="5">
    <source>
        <dbReference type="ARBA" id="ARBA00022741"/>
    </source>
</evidence>
<dbReference type="SUPFAM" id="SSF52374">
    <property type="entry name" value="Nucleotidylyl transferase"/>
    <property type="match status" value="1"/>
</dbReference>
<keyword evidence="10" id="KW-1185">Reference proteome</keyword>
<feature type="binding site" evidence="8">
    <location>
        <position position="65"/>
    </location>
    <ligand>
        <name>(R)-pantoate</name>
        <dbReference type="ChEBI" id="CHEBI:15980"/>
    </ligand>
</feature>
<dbReference type="OrthoDB" id="9773087at2"/>
<comment type="subcellular location">
    <subcellularLocation>
        <location evidence="8">Cytoplasm</location>
    </subcellularLocation>
</comment>
<dbReference type="GO" id="GO:0005524">
    <property type="term" value="F:ATP binding"/>
    <property type="evidence" value="ECO:0007669"/>
    <property type="project" value="UniProtKB-KW"/>
</dbReference>
<comment type="function">
    <text evidence="8">Catalyzes the condensation of pantoate with beta-alanine in an ATP-dependent reaction via a pantoyl-adenylate intermediate.</text>
</comment>
<dbReference type="InterPro" id="IPR042176">
    <property type="entry name" value="Pantoate_ligase_C"/>
</dbReference>
<dbReference type="EMBL" id="QXJM01000023">
    <property type="protein sequence ID" value="RIE04680.1"/>
    <property type="molecule type" value="Genomic_DNA"/>
</dbReference>
<evidence type="ECO:0000313" key="10">
    <source>
        <dbReference type="Proteomes" id="UP000266340"/>
    </source>
</evidence>
<dbReference type="InterPro" id="IPR003721">
    <property type="entry name" value="Pantoate_ligase"/>
</dbReference>
<evidence type="ECO:0000256" key="6">
    <source>
        <dbReference type="ARBA" id="ARBA00022840"/>
    </source>
</evidence>
<feature type="binding site" evidence="8">
    <location>
        <position position="180"/>
    </location>
    <ligand>
        <name>ATP</name>
        <dbReference type="ChEBI" id="CHEBI:30616"/>
    </ligand>
</feature>
<evidence type="ECO:0000256" key="1">
    <source>
        <dbReference type="ARBA" id="ARBA00004990"/>
    </source>
</evidence>
<dbReference type="GO" id="GO:0004592">
    <property type="term" value="F:pantoate-beta-alanine ligase activity"/>
    <property type="evidence" value="ECO:0007669"/>
    <property type="project" value="UniProtKB-UniRule"/>
</dbReference>
<evidence type="ECO:0000313" key="9">
    <source>
        <dbReference type="EMBL" id="RIE04680.1"/>
    </source>
</evidence>
<gene>
    <name evidence="8" type="primary">panC</name>
    <name evidence="9" type="ORF">D3H35_04120</name>
</gene>
<evidence type="ECO:0000256" key="7">
    <source>
        <dbReference type="ARBA" id="ARBA00048258"/>
    </source>
</evidence>
<keyword evidence="6 8" id="KW-0067">ATP-binding</keyword>
<dbReference type="PANTHER" id="PTHR21299">
    <property type="entry name" value="CYTIDYLATE KINASE/PANTOATE-BETA-ALANINE LIGASE"/>
    <property type="match status" value="1"/>
</dbReference>
<dbReference type="Proteomes" id="UP000266340">
    <property type="component" value="Unassembled WGS sequence"/>
</dbReference>
<keyword evidence="3 8" id="KW-0436">Ligase</keyword>
<dbReference type="CDD" id="cd00560">
    <property type="entry name" value="PanC"/>
    <property type="match status" value="1"/>
</dbReference>
<organism evidence="9 10">
    <name type="scientific">Cohnella faecalis</name>
    <dbReference type="NCBI Taxonomy" id="2315694"/>
    <lineage>
        <taxon>Bacteria</taxon>
        <taxon>Bacillati</taxon>
        <taxon>Bacillota</taxon>
        <taxon>Bacilli</taxon>
        <taxon>Bacillales</taxon>
        <taxon>Paenibacillaceae</taxon>
        <taxon>Cohnella</taxon>
    </lineage>
</organism>
<protein>
    <recommendedName>
        <fullName evidence="8">Pantothenate synthetase</fullName>
        <shortName evidence="8">PS</shortName>
        <ecNumber evidence="8">6.3.2.1</ecNumber>
    </recommendedName>
    <alternativeName>
        <fullName evidence="8">Pantoate--beta-alanine ligase</fullName>
    </alternativeName>
    <alternativeName>
        <fullName evidence="8">Pantoate-activating enzyme</fullName>
    </alternativeName>
</protein>
<proteinExistence type="inferred from homology"/>
<evidence type="ECO:0000256" key="3">
    <source>
        <dbReference type="ARBA" id="ARBA00022598"/>
    </source>
</evidence>
<dbReference type="EC" id="6.3.2.1" evidence="8"/>
<keyword evidence="5 8" id="KW-0547">Nucleotide-binding</keyword>